<evidence type="ECO:0000313" key="1">
    <source>
        <dbReference type="EMBL" id="GBN85964.1"/>
    </source>
</evidence>
<evidence type="ECO:0000313" key="2">
    <source>
        <dbReference type="Proteomes" id="UP000499080"/>
    </source>
</evidence>
<dbReference type="EMBL" id="BGPR01021037">
    <property type="protein sequence ID" value="GBN85964.1"/>
    <property type="molecule type" value="Genomic_DNA"/>
</dbReference>
<sequence length="132" mass="14594">MKPRYLKCLAHFGDPPDGSIDVRESIYIYIVREHLTGSQHYPDNGLVSGTRGEVSHNQEEEVSICIELGNKNNYISKKQKFAGNRYKSARTEQINVTHGTTASTDVITASSSKLGGNNSIQAKDLLKPNKLC</sequence>
<gene>
    <name evidence="1" type="ORF">AVEN_200387_1</name>
</gene>
<comment type="caution">
    <text evidence="1">The sequence shown here is derived from an EMBL/GenBank/DDBJ whole genome shotgun (WGS) entry which is preliminary data.</text>
</comment>
<protein>
    <submittedName>
        <fullName evidence="1">Uncharacterized protein</fullName>
    </submittedName>
</protein>
<proteinExistence type="predicted"/>
<keyword evidence="2" id="KW-1185">Reference proteome</keyword>
<dbReference type="Proteomes" id="UP000499080">
    <property type="component" value="Unassembled WGS sequence"/>
</dbReference>
<organism evidence="1 2">
    <name type="scientific">Araneus ventricosus</name>
    <name type="common">Orbweaver spider</name>
    <name type="synonym">Epeira ventricosa</name>
    <dbReference type="NCBI Taxonomy" id="182803"/>
    <lineage>
        <taxon>Eukaryota</taxon>
        <taxon>Metazoa</taxon>
        <taxon>Ecdysozoa</taxon>
        <taxon>Arthropoda</taxon>
        <taxon>Chelicerata</taxon>
        <taxon>Arachnida</taxon>
        <taxon>Araneae</taxon>
        <taxon>Araneomorphae</taxon>
        <taxon>Entelegynae</taxon>
        <taxon>Araneoidea</taxon>
        <taxon>Araneidae</taxon>
        <taxon>Araneus</taxon>
    </lineage>
</organism>
<name>A0A4Y2SCK6_ARAVE</name>
<dbReference type="AlphaFoldDB" id="A0A4Y2SCK6"/>
<accession>A0A4Y2SCK6</accession>
<reference evidence="1 2" key="1">
    <citation type="journal article" date="2019" name="Sci. Rep.">
        <title>Orb-weaving spider Araneus ventricosus genome elucidates the spidroin gene catalogue.</title>
        <authorList>
            <person name="Kono N."/>
            <person name="Nakamura H."/>
            <person name="Ohtoshi R."/>
            <person name="Moran D.A.P."/>
            <person name="Shinohara A."/>
            <person name="Yoshida Y."/>
            <person name="Fujiwara M."/>
            <person name="Mori M."/>
            <person name="Tomita M."/>
            <person name="Arakawa K."/>
        </authorList>
    </citation>
    <scope>NUCLEOTIDE SEQUENCE [LARGE SCALE GENOMIC DNA]</scope>
</reference>